<dbReference type="AlphaFoldDB" id="A0A9P3G953"/>
<gene>
    <name evidence="1" type="ORF">PsYK624_063420</name>
</gene>
<reference evidence="1 2" key="1">
    <citation type="submission" date="2021-08" db="EMBL/GenBank/DDBJ databases">
        <title>Draft Genome Sequence of Phanerochaete sordida strain YK-624.</title>
        <authorList>
            <person name="Mori T."/>
            <person name="Dohra H."/>
            <person name="Suzuki T."/>
            <person name="Kawagishi H."/>
            <person name="Hirai H."/>
        </authorList>
    </citation>
    <scope>NUCLEOTIDE SEQUENCE [LARGE SCALE GENOMIC DNA]</scope>
    <source>
        <strain evidence="1 2">YK-624</strain>
    </source>
</reference>
<evidence type="ECO:0000313" key="1">
    <source>
        <dbReference type="EMBL" id="GJE90215.1"/>
    </source>
</evidence>
<name>A0A9P3G953_9APHY</name>
<accession>A0A9P3G953</accession>
<proteinExistence type="predicted"/>
<protein>
    <submittedName>
        <fullName evidence="1">Uncharacterized protein</fullName>
    </submittedName>
</protein>
<evidence type="ECO:0000313" key="2">
    <source>
        <dbReference type="Proteomes" id="UP000703269"/>
    </source>
</evidence>
<sequence>MPRWSRKWTTLMAITALLICGSFYRYRRSGSYGDLQYLDSDELVLDLGGPIQRLYPEPAPKITIIAIWNPGPTQPLYLPNFFASVAANPMLDVLFVKDDRHEVGCEERLAPGIDNVREICLSSEEYWGLHADFLCERWGGCTELQRETVVSKMYERRWGDRVHAYFRPFRHAVFRKWLNPDTPIWGVCDMDTFLGNFERNFPWDEAEKYDLLFPSTPMDHEDVLLYIPGHLGFYKNSEHLTQEFMKFPQVRTLDGFMQQQWMDSGAPDEGEWSNWAFVHTDLTFLRFPGLVIGQYHLSMPGAGTFSVDNAGYWVHMNRLLDPANGLMRAALAYALREHARRPRKALFSGNGEERAVVLREGAYDGFVWFPRHYTVDLLIPSELITGDWWQTKKFVIRRERGGPVVYRTEPMYGDDWCALPPEAYTHESPTWIGSPMLAHDALYNHFQAEKYSDWWKNPGLPAKALSRHEVLYVNKDVGAWVWDDRGRIVFNSTKDAA</sequence>
<dbReference type="Proteomes" id="UP000703269">
    <property type="component" value="Unassembled WGS sequence"/>
</dbReference>
<keyword evidence="2" id="KW-1185">Reference proteome</keyword>
<dbReference type="EMBL" id="BPQB01000015">
    <property type="protein sequence ID" value="GJE90215.1"/>
    <property type="molecule type" value="Genomic_DNA"/>
</dbReference>
<organism evidence="1 2">
    <name type="scientific">Phanerochaete sordida</name>
    <dbReference type="NCBI Taxonomy" id="48140"/>
    <lineage>
        <taxon>Eukaryota</taxon>
        <taxon>Fungi</taxon>
        <taxon>Dikarya</taxon>
        <taxon>Basidiomycota</taxon>
        <taxon>Agaricomycotina</taxon>
        <taxon>Agaricomycetes</taxon>
        <taxon>Polyporales</taxon>
        <taxon>Phanerochaetaceae</taxon>
        <taxon>Phanerochaete</taxon>
    </lineage>
</organism>
<dbReference type="OrthoDB" id="2588202at2759"/>
<comment type="caution">
    <text evidence="1">The sequence shown here is derived from an EMBL/GenBank/DDBJ whole genome shotgun (WGS) entry which is preliminary data.</text>
</comment>